<dbReference type="Gene3D" id="1.10.1670.10">
    <property type="entry name" value="Helix-hairpin-Helix base-excision DNA repair enzymes (C-terminal)"/>
    <property type="match status" value="1"/>
</dbReference>
<evidence type="ECO:0000256" key="8">
    <source>
        <dbReference type="ARBA" id="ARBA00023295"/>
    </source>
</evidence>
<dbReference type="CDD" id="cd00056">
    <property type="entry name" value="ENDO3c"/>
    <property type="match status" value="1"/>
</dbReference>
<dbReference type="SMART" id="SM00478">
    <property type="entry name" value="ENDO3c"/>
    <property type="match status" value="1"/>
</dbReference>
<dbReference type="InterPro" id="IPR023170">
    <property type="entry name" value="HhH_base_excis_C"/>
</dbReference>
<keyword evidence="5" id="KW-0234">DNA repair</keyword>
<dbReference type="Proteomes" id="UP001454086">
    <property type="component" value="Unassembled WGS sequence"/>
</dbReference>
<evidence type="ECO:0000313" key="12">
    <source>
        <dbReference type="Proteomes" id="UP001454086"/>
    </source>
</evidence>
<evidence type="ECO:0000256" key="9">
    <source>
        <dbReference type="ARBA" id="ARBA00044632"/>
    </source>
</evidence>
<keyword evidence="4" id="KW-0378">Hydrolase</keyword>
<organism evidence="11 12">
    <name type="scientific">Enterocloster hominis</name>
    <name type="common">ex Hitch et al. 2024</name>
    <dbReference type="NCBI Taxonomy" id="1917870"/>
    <lineage>
        <taxon>Bacteria</taxon>
        <taxon>Bacillati</taxon>
        <taxon>Bacillota</taxon>
        <taxon>Clostridia</taxon>
        <taxon>Lachnospirales</taxon>
        <taxon>Lachnospiraceae</taxon>
        <taxon>Enterocloster</taxon>
    </lineage>
</organism>
<dbReference type="InterPro" id="IPR012904">
    <property type="entry name" value="OGG_N"/>
</dbReference>
<dbReference type="SUPFAM" id="SSF55945">
    <property type="entry name" value="TATA-box binding protein-like"/>
    <property type="match status" value="1"/>
</dbReference>
<dbReference type="InterPro" id="IPR003265">
    <property type="entry name" value="HhH-GPD_domain"/>
</dbReference>
<dbReference type="EC" id="4.2.99.18" evidence="2"/>
<evidence type="ECO:0000256" key="7">
    <source>
        <dbReference type="ARBA" id="ARBA00023268"/>
    </source>
</evidence>
<evidence type="ECO:0000256" key="3">
    <source>
        <dbReference type="ARBA" id="ARBA00022763"/>
    </source>
</evidence>
<reference evidence="11 12" key="1">
    <citation type="submission" date="2024-03" db="EMBL/GenBank/DDBJ databases">
        <title>Human intestinal bacterial collection.</title>
        <authorList>
            <person name="Pauvert C."/>
            <person name="Hitch T.C.A."/>
            <person name="Clavel T."/>
        </authorList>
    </citation>
    <scope>NUCLEOTIDE SEQUENCE [LARGE SCALE GENOMIC DNA]</scope>
    <source>
        <strain evidence="11 12">CLA-SR-H021</strain>
    </source>
</reference>
<dbReference type="Gene3D" id="3.30.310.260">
    <property type="match status" value="1"/>
</dbReference>
<comment type="caution">
    <text evidence="11">The sequence shown here is derived from an EMBL/GenBank/DDBJ whole genome shotgun (WGS) entry which is preliminary data.</text>
</comment>
<evidence type="ECO:0000259" key="10">
    <source>
        <dbReference type="SMART" id="SM00478"/>
    </source>
</evidence>
<proteinExistence type="inferred from homology"/>
<keyword evidence="3" id="KW-0227">DNA damage</keyword>
<evidence type="ECO:0000256" key="2">
    <source>
        <dbReference type="ARBA" id="ARBA00012720"/>
    </source>
</evidence>
<accession>A0ABV1DG06</accession>
<keyword evidence="7" id="KW-0511">Multifunctional enzyme</keyword>
<evidence type="ECO:0000256" key="5">
    <source>
        <dbReference type="ARBA" id="ARBA00023204"/>
    </source>
</evidence>
<name>A0ABV1DG06_9FIRM</name>
<evidence type="ECO:0000256" key="1">
    <source>
        <dbReference type="ARBA" id="ARBA00010679"/>
    </source>
</evidence>
<dbReference type="Pfam" id="PF07934">
    <property type="entry name" value="OGG_N"/>
    <property type="match status" value="1"/>
</dbReference>
<dbReference type="SUPFAM" id="SSF48150">
    <property type="entry name" value="DNA-glycosylase"/>
    <property type="match status" value="1"/>
</dbReference>
<dbReference type="PANTHER" id="PTHR10242:SF2">
    <property type="entry name" value="N-GLYCOSYLASE_DNA LYASE"/>
    <property type="match status" value="1"/>
</dbReference>
<dbReference type="InterPro" id="IPR011257">
    <property type="entry name" value="DNA_glycosylase"/>
</dbReference>
<dbReference type="Pfam" id="PF00730">
    <property type="entry name" value="HhH-GPD"/>
    <property type="match status" value="1"/>
</dbReference>
<dbReference type="InterPro" id="IPR052054">
    <property type="entry name" value="Oxidative_DNA_repair_enzyme"/>
</dbReference>
<feature type="domain" description="HhH-GPD" evidence="10">
    <location>
        <begin position="187"/>
        <end position="337"/>
    </location>
</feature>
<dbReference type="PANTHER" id="PTHR10242">
    <property type="entry name" value="8-OXOGUANINE DNA GLYCOSYLASE"/>
    <property type="match status" value="1"/>
</dbReference>
<keyword evidence="8" id="KW-0326">Glycosidase</keyword>
<protein>
    <recommendedName>
        <fullName evidence="2">DNA-(apurinic or apyrimidinic site) lyase</fullName>
        <ecNumber evidence="2">4.2.99.18</ecNumber>
    </recommendedName>
</protein>
<keyword evidence="12" id="KW-1185">Reference proteome</keyword>
<evidence type="ECO:0000256" key="6">
    <source>
        <dbReference type="ARBA" id="ARBA00023239"/>
    </source>
</evidence>
<comment type="catalytic activity">
    <reaction evidence="9">
        <text>2'-deoxyribonucleotide-(2'-deoxyribose 5'-phosphate)-2'-deoxyribonucleotide-DNA = a 3'-end 2'-deoxyribonucleotide-(2,3-dehydro-2,3-deoxyribose 5'-phosphate)-DNA + a 5'-end 5'-phospho-2'-deoxyribonucleoside-DNA + H(+)</text>
        <dbReference type="Rhea" id="RHEA:66592"/>
        <dbReference type="Rhea" id="RHEA-COMP:13180"/>
        <dbReference type="Rhea" id="RHEA-COMP:16897"/>
        <dbReference type="Rhea" id="RHEA-COMP:17067"/>
        <dbReference type="ChEBI" id="CHEBI:15378"/>
        <dbReference type="ChEBI" id="CHEBI:136412"/>
        <dbReference type="ChEBI" id="CHEBI:157695"/>
        <dbReference type="ChEBI" id="CHEBI:167181"/>
        <dbReference type="EC" id="4.2.99.18"/>
    </reaction>
</comment>
<evidence type="ECO:0000256" key="4">
    <source>
        <dbReference type="ARBA" id="ARBA00022801"/>
    </source>
</evidence>
<sequence>MITKHTIPCLDLKQIAESGQCFRMNPLDLLPEGTDYGYRIISRGRLLDIWQQGQELTFDCAGEDLDFWLDYFDIATDYQAMINCVAPGNTYLAEAAQAGKGIRILKQDPWEMIITFVISQQKTIPKIRQLVEALCASYGTPVNGALVNGALVNGALVNGAPVNGTPVNGAPVNGTPANGIPGKGPEVSIDGPDSSQRLFSFPSPEELSRASLDELKELKLGYRAKYIYQLCQDAVSGALDLAMLDTMDYDAALLYLTGFYGIGKKVANCVCLFGLHHIGAFPVDTWIEKILMAQYYDKRKYRRTPKTCLCDTIVKDVFGQYGGCAGVMQQYIFYYERLRNSKLS</sequence>
<dbReference type="EMBL" id="JBBMFM010000328">
    <property type="protein sequence ID" value="MEQ2429275.1"/>
    <property type="molecule type" value="Genomic_DNA"/>
</dbReference>
<gene>
    <name evidence="11" type="ORF">WMQ36_30365</name>
</gene>
<comment type="similarity">
    <text evidence="1">Belongs to the type-1 OGG1 family.</text>
</comment>
<evidence type="ECO:0000313" key="11">
    <source>
        <dbReference type="EMBL" id="MEQ2429275.1"/>
    </source>
</evidence>
<dbReference type="Gene3D" id="1.10.340.30">
    <property type="entry name" value="Hypothetical protein, domain 2"/>
    <property type="match status" value="1"/>
</dbReference>
<keyword evidence="6" id="KW-0456">Lyase</keyword>